<evidence type="ECO:0000256" key="3">
    <source>
        <dbReference type="ARBA" id="ARBA00023295"/>
    </source>
</evidence>
<organism evidence="5 6">
    <name type="scientific">Halomonas stenophila</name>
    <dbReference type="NCBI Taxonomy" id="795312"/>
    <lineage>
        <taxon>Bacteria</taxon>
        <taxon>Pseudomonadati</taxon>
        <taxon>Pseudomonadota</taxon>
        <taxon>Gammaproteobacteria</taxon>
        <taxon>Oceanospirillales</taxon>
        <taxon>Halomonadaceae</taxon>
        <taxon>Halomonas</taxon>
    </lineage>
</organism>
<keyword evidence="6" id="KW-1185">Reference proteome</keyword>
<keyword evidence="2 5" id="KW-0378">Hydrolase</keyword>
<evidence type="ECO:0000259" key="4">
    <source>
        <dbReference type="Pfam" id="PF00251"/>
    </source>
</evidence>
<dbReference type="InterPro" id="IPR023296">
    <property type="entry name" value="Glyco_hydro_beta-prop_sf"/>
</dbReference>
<dbReference type="InterPro" id="IPR018053">
    <property type="entry name" value="Glyco_hydro_32_AS"/>
</dbReference>
<comment type="caution">
    <text evidence="5">The sequence shown here is derived from an EMBL/GenBank/DDBJ whole genome shotgun (WGS) entry which is preliminary data.</text>
</comment>
<dbReference type="PANTHER" id="PTHR42800">
    <property type="entry name" value="EXOINULINASE INUD (AFU_ORTHOLOGUE AFUA_5G00480)"/>
    <property type="match status" value="1"/>
</dbReference>
<evidence type="ECO:0000256" key="1">
    <source>
        <dbReference type="ARBA" id="ARBA00009902"/>
    </source>
</evidence>
<keyword evidence="3 5" id="KW-0326">Glycosidase</keyword>
<dbReference type="Pfam" id="PF00251">
    <property type="entry name" value="Glyco_hydro_32N"/>
    <property type="match status" value="1"/>
</dbReference>
<evidence type="ECO:0000313" key="6">
    <source>
        <dbReference type="Proteomes" id="UP000518892"/>
    </source>
</evidence>
<proteinExistence type="inferred from homology"/>
<dbReference type="AlphaFoldDB" id="A0A7W5HMI4"/>
<name>A0A7W5HMI4_9GAMM</name>
<comment type="similarity">
    <text evidence="1">Belongs to the glycosyl hydrolase 32 family.</text>
</comment>
<dbReference type="GO" id="GO:0005987">
    <property type="term" value="P:sucrose catabolic process"/>
    <property type="evidence" value="ECO:0007669"/>
    <property type="project" value="TreeGrafter"/>
</dbReference>
<evidence type="ECO:0000256" key="2">
    <source>
        <dbReference type="ARBA" id="ARBA00022801"/>
    </source>
</evidence>
<protein>
    <submittedName>
        <fullName evidence="5">Fructan beta-fructosidase</fullName>
        <ecNumber evidence="5">3.2.1.80</ecNumber>
    </submittedName>
</protein>
<dbReference type="CDD" id="cd18622">
    <property type="entry name" value="GH32_Inu-like"/>
    <property type="match status" value="1"/>
</dbReference>
<reference evidence="5 6" key="1">
    <citation type="submission" date="2020-08" db="EMBL/GenBank/DDBJ databases">
        <title>Genomic Encyclopedia of Type Strains, Phase III (KMG-III): the genomes of soil and plant-associated and newly described type strains.</title>
        <authorList>
            <person name="Whitman W."/>
        </authorList>
    </citation>
    <scope>NUCLEOTIDE SEQUENCE [LARGE SCALE GENOMIC DNA]</scope>
    <source>
        <strain evidence="5 6">CECT 7744</strain>
    </source>
</reference>
<dbReference type="RefSeq" id="WP_246404094.1">
    <property type="nucleotide sequence ID" value="NZ_JACHXR010000011.1"/>
</dbReference>
<sequence>MMTGIDAAPRLRCPALHFTPPQGWMNDPNGLVYFEGEYHLFYQYHPHDRVWGPMHWGHAVSCDLCRWEHLPPALVPDADGMCFSGSAIVDRDDTSGLFGGEPGLLAFYTVHRETAGDPGDYVQEPCLAYSRDRGRSWQKYPGNPILPNPGLRDFRDPKVVWHAPSRRWVMALACGQVIRFYVAENLLDWRLASEFGEGQGAHTEGPWECPDLFELPVEGRQATRWVLLVGVGAGEQESFGSFTQYFVGHFGGERFHNENPAETVLMMDEGRDFYAVQTWSDVPDGDGRRLAIAWLNNWLYANQIPEAGWRGTLSFPRELSLEETGEGIRLRQALAAELGTAGGLSPSRMANSTDALMAGDNVLIEQGPSAAHGRLSLQMAPGTTLEFDLQQAGQMLLRITHDGSALRLEHRREGRNGDPDFDRHFPHHLTGQRMAKTDIELEWLVDRGSLELLVDGGRYAATHLGITDPFHQPVTVRLVAGSARLTEGRYQGVIDPLE</sequence>
<dbReference type="Proteomes" id="UP000518892">
    <property type="component" value="Unassembled WGS sequence"/>
</dbReference>
<dbReference type="InterPro" id="IPR001362">
    <property type="entry name" value="Glyco_hydro_32"/>
</dbReference>
<dbReference type="GO" id="GO:0005737">
    <property type="term" value="C:cytoplasm"/>
    <property type="evidence" value="ECO:0007669"/>
    <property type="project" value="TreeGrafter"/>
</dbReference>
<feature type="domain" description="Glycosyl hydrolase family 32 N-terminal" evidence="4">
    <location>
        <begin position="17"/>
        <end position="326"/>
    </location>
</feature>
<dbReference type="SUPFAM" id="SSF75005">
    <property type="entry name" value="Arabinanase/levansucrase/invertase"/>
    <property type="match status" value="1"/>
</dbReference>
<dbReference type="GO" id="GO:0004575">
    <property type="term" value="F:sucrose alpha-glucosidase activity"/>
    <property type="evidence" value="ECO:0007669"/>
    <property type="project" value="TreeGrafter"/>
</dbReference>
<dbReference type="Gene3D" id="2.115.10.20">
    <property type="entry name" value="Glycosyl hydrolase domain, family 43"/>
    <property type="match status" value="1"/>
</dbReference>
<dbReference type="EC" id="3.2.1.80" evidence="5"/>
<accession>A0A7W5HMI4</accession>
<gene>
    <name evidence="5" type="ORF">FHR97_003261</name>
</gene>
<dbReference type="InterPro" id="IPR013148">
    <property type="entry name" value="Glyco_hydro_32_N"/>
</dbReference>
<dbReference type="EMBL" id="JACHXR010000011">
    <property type="protein sequence ID" value="MBB3232393.1"/>
    <property type="molecule type" value="Genomic_DNA"/>
</dbReference>
<dbReference type="PROSITE" id="PS00609">
    <property type="entry name" value="GLYCOSYL_HYDROL_F32"/>
    <property type="match status" value="1"/>
</dbReference>
<dbReference type="SMART" id="SM00640">
    <property type="entry name" value="Glyco_32"/>
    <property type="match status" value="1"/>
</dbReference>
<evidence type="ECO:0000313" key="5">
    <source>
        <dbReference type="EMBL" id="MBB3232393.1"/>
    </source>
</evidence>
<dbReference type="GO" id="GO:0051669">
    <property type="term" value="F:fructan beta-fructosidase activity"/>
    <property type="evidence" value="ECO:0007669"/>
    <property type="project" value="UniProtKB-EC"/>
</dbReference>
<dbReference type="PANTHER" id="PTHR42800:SF1">
    <property type="entry name" value="EXOINULINASE INUD (AFU_ORTHOLOGUE AFUA_5G00480)"/>
    <property type="match status" value="1"/>
</dbReference>